<evidence type="ECO:0000256" key="4">
    <source>
        <dbReference type="SAM" id="Phobius"/>
    </source>
</evidence>
<evidence type="ECO:0000313" key="7">
    <source>
        <dbReference type="Proteomes" id="UP000197097"/>
    </source>
</evidence>
<organism evidence="6 7">
    <name type="scientific">Sphingopyxis witflariensis</name>
    <dbReference type="NCBI Taxonomy" id="173675"/>
    <lineage>
        <taxon>Bacteria</taxon>
        <taxon>Pseudomonadati</taxon>
        <taxon>Pseudomonadota</taxon>
        <taxon>Alphaproteobacteria</taxon>
        <taxon>Sphingomonadales</taxon>
        <taxon>Sphingomonadaceae</taxon>
        <taxon>Sphingopyxis</taxon>
    </lineage>
</organism>
<dbReference type="CDD" id="cd01949">
    <property type="entry name" value="GGDEF"/>
    <property type="match status" value="1"/>
</dbReference>
<dbReference type="GO" id="GO:0043709">
    <property type="term" value="P:cell adhesion involved in single-species biofilm formation"/>
    <property type="evidence" value="ECO:0007669"/>
    <property type="project" value="TreeGrafter"/>
</dbReference>
<evidence type="ECO:0000256" key="2">
    <source>
        <dbReference type="ARBA" id="ARBA00034247"/>
    </source>
</evidence>
<dbReference type="OrthoDB" id="9759607at2"/>
<dbReference type="PROSITE" id="PS50887">
    <property type="entry name" value="GGDEF"/>
    <property type="match status" value="1"/>
</dbReference>
<feature type="transmembrane region" description="Helical" evidence="4">
    <location>
        <begin position="147"/>
        <end position="169"/>
    </location>
</feature>
<evidence type="ECO:0000313" key="6">
    <source>
        <dbReference type="EMBL" id="OWQ90596.1"/>
    </source>
</evidence>
<dbReference type="EMBL" id="NISJ01000021">
    <property type="protein sequence ID" value="OWQ90596.1"/>
    <property type="molecule type" value="Genomic_DNA"/>
</dbReference>
<comment type="catalytic activity">
    <reaction evidence="2">
        <text>2 GTP = 3',3'-c-di-GMP + 2 diphosphate</text>
        <dbReference type="Rhea" id="RHEA:24898"/>
        <dbReference type="ChEBI" id="CHEBI:33019"/>
        <dbReference type="ChEBI" id="CHEBI:37565"/>
        <dbReference type="ChEBI" id="CHEBI:58805"/>
        <dbReference type="EC" id="2.7.7.65"/>
    </reaction>
</comment>
<feature type="transmembrane region" description="Helical" evidence="4">
    <location>
        <begin position="272"/>
        <end position="293"/>
    </location>
</feature>
<dbReference type="GO" id="GO:0005886">
    <property type="term" value="C:plasma membrane"/>
    <property type="evidence" value="ECO:0007669"/>
    <property type="project" value="TreeGrafter"/>
</dbReference>
<feature type="transmembrane region" description="Helical" evidence="4">
    <location>
        <begin position="335"/>
        <end position="355"/>
    </location>
</feature>
<feature type="transmembrane region" description="Helical" evidence="4">
    <location>
        <begin position="305"/>
        <end position="323"/>
    </location>
</feature>
<dbReference type="InterPro" id="IPR043128">
    <property type="entry name" value="Rev_trsase/Diguanyl_cyclase"/>
</dbReference>
<dbReference type="InterPro" id="IPR050469">
    <property type="entry name" value="Diguanylate_Cyclase"/>
</dbReference>
<dbReference type="SMART" id="SM00267">
    <property type="entry name" value="GGDEF"/>
    <property type="match status" value="1"/>
</dbReference>
<name>A0A246JEC8_9SPHN</name>
<dbReference type="GO" id="GO:1902201">
    <property type="term" value="P:negative regulation of bacterial-type flagellum-dependent cell motility"/>
    <property type="evidence" value="ECO:0007669"/>
    <property type="project" value="TreeGrafter"/>
</dbReference>
<dbReference type="Pfam" id="PF07695">
    <property type="entry name" value="7TMR-DISM_7TM"/>
    <property type="match status" value="1"/>
</dbReference>
<dbReference type="InterPro" id="IPR011623">
    <property type="entry name" value="7TMR_DISM_rcpt_extracell_dom1"/>
</dbReference>
<evidence type="ECO:0000256" key="3">
    <source>
        <dbReference type="SAM" id="MobiDB-lite"/>
    </source>
</evidence>
<dbReference type="InterPro" id="IPR000160">
    <property type="entry name" value="GGDEF_dom"/>
</dbReference>
<accession>A0A246JEC8</accession>
<dbReference type="Proteomes" id="UP000197097">
    <property type="component" value="Unassembled WGS sequence"/>
</dbReference>
<sequence>MPAPGEIRSSCWAAQKLAEGPSVAAPPVHRWHCADRNYSLDGERLFLRFDIGADDARPYYFLSRSAALQAVHLFAIDSDGSVRRASFPAAALLNARSGGYFKAPLPEIKRTTRQIVVAIDQPSHHMTLEHARLTSSDKSERPQRVRILILLAVLCGMVAMPIVFNAAFYRILREPFVLWHSALAFSLVMTIMLSSGLAAELFGLPAMTLSWMATLVFGLTIASGMMFTYSFIEADRLHPLLRRALPWCAAWAIASSLLHAAFPFVARPVQSSIYTAAFTPVIAIFIWSMIDALRRGSRAAKFQAIGYAPMILVGLIRLVTGIFPSFQSNDAMPLFYLGCAWEVLFTTMGVADRFMAIRHQRDRARTEAELLERLAETDTLTGLFNRRAIETHFDLYRSEGFDTLAILDLDHFKRINDTCGHGVGDRVLRAAAQALRHDRNMRAFRIGGEEFVLLLRGDDAEARAEQARRGISAIVAHAVPGLAGPVTASMGVTRFSMNDAADDAFTAPYERADKLLYEAKLAGRNRTKTDIGNKRSPDKATPCLFNAESPFHGQGQLARH</sequence>
<evidence type="ECO:0000256" key="1">
    <source>
        <dbReference type="ARBA" id="ARBA00012528"/>
    </source>
</evidence>
<dbReference type="NCBIfam" id="TIGR00254">
    <property type="entry name" value="GGDEF"/>
    <property type="match status" value="1"/>
</dbReference>
<dbReference type="AlphaFoldDB" id="A0A246JEC8"/>
<keyword evidence="4" id="KW-0812">Transmembrane</keyword>
<dbReference type="PANTHER" id="PTHR45138">
    <property type="entry name" value="REGULATORY COMPONENTS OF SENSORY TRANSDUCTION SYSTEM"/>
    <property type="match status" value="1"/>
</dbReference>
<feature type="region of interest" description="Disordered" evidence="3">
    <location>
        <begin position="528"/>
        <end position="560"/>
    </location>
</feature>
<dbReference type="GO" id="GO:0052621">
    <property type="term" value="F:diguanylate cyclase activity"/>
    <property type="evidence" value="ECO:0007669"/>
    <property type="project" value="UniProtKB-EC"/>
</dbReference>
<dbReference type="InterPro" id="IPR029787">
    <property type="entry name" value="Nucleotide_cyclase"/>
</dbReference>
<comment type="caution">
    <text evidence="6">The sequence shown here is derived from an EMBL/GenBank/DDBJ whole genome shotgun (WGS) entry which is preliminary data.</text>
</comment>
<dbReference type="EC" id="2.7.7.65" evidence="1"/>
<dbReference type="Pfam" id="PF00990">
    <property type="entry name" value="GGDEF"/>
    <property type="match status" value="1"/>
</dbReference>
<keyword evidence="4" id="KW-1133">Transmembrane helix</keyword>
<keyword evidence="4" id="KW-0472">Membrane</keyword>
<feature type="transmembrane region" description="Helical" evidence="4">
    <location>
        <begin position="211"/>
        <end position="232"/>
    </location>
</feature>
<feature type="compositionally biased region" description="Basic and acidic residues" evidence="3">
    <location>
        <begin position="528"/>
        <end position="538"/>
    </location>
</feature>
<feature type="transmembrane region" description="Helical" evidence="4">
    <location>
        <begin position="244"/>
        <end position="266"/>
    </location>
</feature>
<keyword evidence="7" id="KW-1185">Reference proteome</keyword>
<protein>
    <recommendedName>
        <fullName evidence="1">diguanylate cyclase</fullName>
        <ecNumber evidence="1">2.7.7.65</ecNumber>
    </recommendedName>
</protein>
<dbReference type="SUPFAM" id="SSF55073">
    <property type="entry name" value="Nucleotide cyclase"/>
    <property type="match status" value="1"/>
</dbReference>
<dbReference type="PANTHER" id="PTHR45138:SF9">
    <property type="entry name" value="DIGUANYLATE CYCLASE DGCM-RELATED"/>
    <property type="match status" value="1"/>
</dbReference>
<evidence type="ECO:0000259" key="5">
    <source>
        <dbReference type="PROSITE" id="PS50887"/>
    </source>
</evidence>
<feature type="transmembrane region" description="Helical" evidence="4">
    <location>
        <begin position="176"/>
        <end position="199"/>
    </location>
</feature>
<feature type="domain" description="GGDEF" evidence="5">
    <location>
        <begin position="400"/>
        <end position="532"/>
    </location>
</feature>
<proteinExistence type="predicted"/>
<gene>
    <name evidence="6" type="ORF">CDQ91_20255</name>
</gene>
<reference evidence="6 7" key="1">
    <citation type="journal article" date="2002" name="Int. J. Syst. Evol. Microbiol.">
        <title>Sphingopyxis witflariensis sp. nov., isolated from activated sludge.</title>
        <authorList>
            <person name="Kampfer P."/>
            <person name="Witzenberger R."/>
            <person name="Denner E.B."/>
            <person name="Busse H.J."/>
            <person name="Neef A."/>
        </authorList>
    </citation>
    <scope>NUCLEOTIDE SEQUENCE [LARGE SCALE GENOMIC DNA]</scope>
    <source>
        <strain evidence="6 7">DSM 14551</strain>
    </source>
</reference>
<dbReference type="Gene3D" id="3.30.70.270">
    <property type="match status" value="1"/>
</dbReference>